<comment type="caution">
    <text evidence="2">The sequence shown here is derived from an EMBL/GenBank/DDBJ whole genome shotgun (WGS) entry which is preliminary data.</text>
</comment>
<proteinExistence type="predicted"/>
<feature type="signal peptide" evidence="1">
    <location>
        <begin position="1"/>
        <end position="21"/>
    </location>
</feature>
<reference evidence="2 3" key="1">
    <citation type="submission" date="2018-05" db="EMBL/GenBank/DDBJ databases">
        <title>Animal gut microbial communities from fecal samples from Wisconsin, USA.</title>
        <authorList>
            <person name="Neumann A."/>
        </authorList>
    </citation>
    <scope>NUCLEOTIDE SEQUENCE [LARGE SCALE GENOMIC DNA]</scope>
    <source>
        <strain evidence="2 3">UWS4</strain>
    </source>
</reference>
<sequence length="236" mass="26579">MKRIFQSILFLLAFTAVSAFALDRIWDTRYTFGPEFMTRDRMSLGAGFYTNYEEDAYLPLNAQLAISDYWEIGGKLLFDTEDDLESVQSYMTLGTKYRVFEYSTIEADFLFGIGTDRGSGLVFSYATLQPVSRIFSTLYEVRLGFFDRIVSDGGGAEFAFGITPQFKFTKAILAMMGIESSGSFGNMKQDFMVDLVPRVQMGILPNLQVMGEIAIGILQDKNNDRVRVGAYTIMGF</sequence>
<dbReference type="Proteomes" id="UP000245523">
    <property type="component" value="Unassembled WGS sequence"/>
</dbReference>
<protein>
    <recommendedName>
        <fullName evidence="4">Exopolysaccharide biosynthesis protein YbjH</fullName>
    </recommendedName>
</protein>
<evidence type="ECO:0000313" key="3">
    <source>
        <dbReference type="Proteomes" id="UP000245523"/>
    </source>
</evidence>
<dbReference type="RefSeq" id="WP_106199151.1">
    <property type="nucleotide sequence ID" value="NZ_JAXEIU010000028.1"/>
</dbReference>
<evidence type="ECO:0000313" key="2">
    <source>
        <dbReference type="EMBL" id="PWL03321.1"/>
    </source>
</evidence>
<keyword evidence="3" id="KW-1185">Reference proteome</keyword>
<evidence type="ECO:0000256" key="1">
    <source>
        <dbReference type="SAM" id="SignalP"/>
    </source>
</evidence>
<evidence type="ECO:0008006" key="4">
    <source>
        <dbReference type="Google" id="ProtNLM"/>
    </source>
</evidence>
<organism evidence="2 3">
    <name type="scientific">Hallerella porci</name>
    <dbReference type="NCBI Taxonomy" id="1945871"/>
    <lineage>
        <taxon>Bacteria</taxon>
        <taxon>Pseudomonadati</taxon>
        <taxon>Fibrobacterota</taxon>
        <taxon>Fibrobacteria</taxon>
        <taxon>Fibrobacterales</taxon>
        <taxon>Fibrobacteraceae</taxon>
        <taxon>Hallerella</taxon>
    </lineage>
</organism>
<accession>A0ABX5LQK8</accession>
<name>A0ABX5LQK8_9BACT</name>
<gene>
    <name evidence="2" type="ORF">B0H50_10780</name>
</gene>
<dbReference type="EMBL" id="QGHD01000007">
    <property type="protein sequence ID" value="PWL03321.1"/>
    <property type="molecule type" value="Genomic_DNA"/>
</dbReference>
<feature type="chain" id="PRO_5045855102" description="Exopolysaccharide biosynthesis protein YbjH" evidence="1">
    <location>
        <begin position="22"/>
        <end position="236"/>
    </location>
</feature>
<keyword evidence="1" id="KW-0732">Signal</keyword>